<dbReference type="PANTHER" id="PTHR43051">
    <property type="entry name" value="POLYNUCLEOTIDE ADENYLYLTRANSFERASE FAMILY PROTEIN"/>
    <property type="match status" value="1"/>
</dbReference>
<dbReference type="GO" id="GO:0003723">
    <property type="term" value="F:RNA binding"/>
    <property type="evidence" value="ECO:0007669"/>
    <property type="project" value="UniProtKB-KW"/>
</dbReference>
<dbReference type="Pfam" id="PF12627">
    <property type="entry name" value="PolyA_pol_RNAbd"/>
    <property type="match status" value="1"/>
</dbReference>
<dbReference type="Pfam" id="PF01743">
    <property type="entry name" value="PolyA_pol"/>
    <property type="match status" value="1"/>
</dbReference>
<evidence type="ECO:0000313" key="8">
    <source>
        <dbReference type="Proteomes" id="UP000460549"/>
    </source>
</evidence>
<dbReference type="AlphaFoldDB" id="A0A7X2PB98"/>
<keyword evidence="3" id="KW-0694">RNA-binding</keyword>
<proteinExistence type="inferred from homology"/>
<keyword evidence="2" id="KW-0547">Nucleotide-binding</keyword>
<sequence>MFTRYKTDSKGRNIPVAKVYTQNEHPICNSQIDKDALWVIRRIQANGEKAYIVGGAIRDLMLGKAPKDFDIATSASPKQIQRLFWNSRIIGRRFKIVHIFFNNKIIEVTTFRSDEENFEEGNNNIFGTMEQDSHRRDYSINSLYYNPQDGHLIDFNNSLEDFKKKRIRSLIPLSYSFKEDPVRMVRAIKYECTTGFSLSLGVKLAIFRFHSAISGVSTSRLTDEFMKILSSGYSASIVLELAKYKLLPLIAPCMSLYIKYYSFINDLKELDQRIKEARHAGLKDIQVSEMISYLSRSVIVLPEVHHSYDELRREVFRQIKVLLAPLTPPNYEIERAAELILEFLGHKNRKKSAQRKKNLKNNRTQTKKPKKKVTPQAKTQEVAANSAAEAHDM</sequence>
<feature type="domain" description="tRNA nucleotidyltransferase/poly(A) polymerase RNA and SrmB- binding" evidence="6">
    <location>
        <begin position="195"/>
        <end position="254"/>
    </location>
</feature>
<gene>
    <name evidence="7" type="ORF">FYJ80_02750</name>
</gene>
<dbReference type="GO" id="GO:0006396">
    <property type="term" value="P:RNA processing"/>
    <property type="evidence" value="ECO:0007669"/>
    <property type="project" value="InterPro"/>
</dbReference>
<accession>A0A7X2PB98</accession>
<dbReference type="Proteomes" id="UP000460549">
    <property type="component" value="Unassembled WGS sequence"/>
</dbReference>
<dbReference type="EMBL" id="VUNN01000003">
    <property type="protein sequence ID" value="MSU05699.1"/>
    <property type="molecule type" value="Genomic_DNA"/>
</dbReference>
<organism evidence="7 8">
    <name type="scientific">Bullifex porci</name>
    <dbReference type="NCBI Taxonomy" id="2606638"/>
    <lineage>
        <taxon>Bacteria</taxon>
        <taxon>Pseudomonadati</taxon>
        <taxon>Spirochaetota</taxon>
        <taxon>Spirochaetia</taxon>
        <taxon>Spirochaetales</taxon>
        <taxon>Spirochaetaceae</taxon>
        <taxon>Bullifex</taxon>
    </lineage>
</organism>
<reference evidence="7 8" key="1">
    <citation type="submission" date="2019-08" db="EMBL/GenBank/DDBJ databases">
        <title>In-depth cultivation of the pig gut microbiome towards novel bacterial diversity and tailored functional studies.</title>
        <authorList>
            <person name="Wylensek D."/>
            <person name="Hitch T.C.A."/>
            <person name="Clavel T."/>
        </authorList>
    </citation>
    <scope>NUCLEOTIDE SEQUENCE [LARGE SCALE GENOMIC DNA]</scope>
    <source>
        <strain evidence="7 8">NM-380-WT-3C1</strain>
    </source>
</reference>
<evidence type="ECO:0000313" key="7">
    <source>
        <dbReference type="EMBL" id="MSU05699.1"/>
    </source>
</evidence>
<evidence type="ECO:0000256" key="4">
    <source>
        <dbReference type="SAM" id="MobiDB-lite"/>
    </source>
</evidence>
<dbReference type="InterPro" id="IPR002646">
    <property type="entry name" value="PolA_pol_head_dom"/>
</dbReference>
<feature type="compositionally biased region" description="Basic residues" evidence="4">
    <location>
        <begin position="350"/>
        <end position="373"/>
    </location>
</feature>
<dbReference type="SUPFAM" id="SSF81301">
    <property type="entry name" value="Nucleotidyltransferase"/>
    <property type="match status" value="1"/>
</dbReference>
<dbReference type="GO" id="GO:0000166">
    <property type="term" value="F:nucleotide binding"/>
    <property type="evidence" value="ECO:0007669"/>
    <property type="project" value="UniProtKB-KW"/>
</dbReference>
<feature type="domain" description="Poly A polymerase head" evidence="5">
    <location>
        <begin position="50"/>
        <end position="168"/>
    </location>
</feature>
<name>A0A7X2PB98_9SPIO</name>
<dbReference type="InterPro" id="IPR052191">
    <property type="entry name" value="tRNA_ntf/polyA_polymerase_I"/>
</dbReference>
<dbReference type="InterPro" id="IPR043519">
    <property type="entry name" value="NT_sf"/>
</dbReference>
<keyword evidence="8" id="KW-1185">Reference proteome</keyword>
<evidence type="ECO:0000256" key="3">
    <source>
        <dbReference type="RuleBase" id="RU003953"/>
    </source>
</evidence>
<protein>
    <submittedName>
        <fullName evidence="7">Poly(A) polymerase</fullName>
    </submittedName>
</protein>
<dbReference type="PANTHER" id="PTHR43051:SF1">
    <property type="entry name" value="POLYNUCLEOTIDE ADENYLYLTRANSFERASE FAMILY PROTEIN"/>
    <property type="match status" value="1"/>
</dbReference>
<evidence type="ECO:0000259" key="5">
    <source>
        <dbReference type="Pfam" id="PF01743"/>
    </source>
</evidence>
<dbReference type="Gene3D" id="1.10.3090.10">
    <property type="entry name" value="cca-adding enzyme, domain 2"/>
    <property type="match status" value="1"/>
</dbReference>
<evidence type="ECO:0000256" key="2">
    <source>
        <dbReference type="ARBA" id="ARBA00022741"/>
    </source>
</evidence>
<dbReference type="SUPFAM" id="SSF81891">
    <property type="entry name" value="Poly A polymerase C-terminal region-like"/>
    <property type="match status" value="1"/>
</dbReference>
<comment type="similarity">
    <text evidence="3">Belongs to the tRNA nucleotidyltransferase/poly(A) polymerase family.</text>
</comment>
<evidence type="ECO:0000259" key="6">
    <source>
        <dbReference type="Pfam" id="PF12627"/>
    </source>
</evidence>
<dbReference type="InterPro" id="IPR032828">
    <property type="entry name" value="PolyA_RNA-bd"/>
</dbReference>
<dbReference type="RefSeq" id="WP_154424597.1">
    <property type="nucleotide sequence ID" value="NZ_VUNN01000003.1"/>
</dbReference>
<feature type="region of interest" description="Disordered" evidence="4">
    <location>
        <begin position="350"/>
        <end position="393"/>
    </location>
</feature>
<dbReference type="CDD" id="cd05398">
    <property type="entry name" value="NT_ClassII-CCAase"/>
    <property type="match status" value="1"/>
</dbReference>
<dbReference type="GO" id="GO:0016779">
    <property type="term" value="F:nucleotidyltransferase activity"/>
    <property type="evidence" value="ECO:0007669"/>
    <property type="project" value="InterPro"/>
</dbReference>
<evidence type="ECO:0000256" key="1">
    <source>
        <dbReference type="ARBA" id="ARBA00022679"/>
    </source>
</evidence>
<keyword evidence="1 3" id="KW-0808">Transferase</keyword>
<comment type="caution">
    <text evidence="7">The sequence shown here is derived from an EMBL/GenBank/DDBJ whole genome shotgun (WGS) entry which is preliminary data.</text>
</comment>
<dbReference type="Gene3D" id="3.30.460.10">
    <property type="entry name" value="Beta Polymerase, domain 2"/>
    <property type="match status" value="1"/>
</dbReference>